<evidence type="ECO:0000313" key="4">
    <source>
        <dbReference type="WBParaSite" id="HDID_0000539001-mRNA-1"/>
    </source>
</evidence>
<feature type="compositionally biased region" description="Low complexity" evidence="1">
    <location>
        <begin position="289"/>
        <end position="302"/>
    </location>
</feature>
<feature type="compositionally biased region" description="Low complexity" evidence="1">
    <location>
        <begin position="414"/>
        <end position="436"/>
    </location>
</feature>
<dbReference type="OrthoDB" id="6287987at2759"/>
<feature type="compositionally biased region" description="Polar residues" evidence="1">
    <location>
        <begin position="43"/>
        <end position="54"/>
    </location>
</feature>
<dbReference type="AlphaFoldDB" id="A0A0R3SKC5"/>
<protein>
    <submittedName>
        <fullName evidence="4">Dual-specificity kinase</fullName>
    </submittedName>
</protein>
<sequence>MSHAPDISPLVLVGGDIEENNEPAASFVPPASTLVSKSVTISPLNPVTHFNNPKFSEDGDYDVQVDDDDTFYYPELSTTDDPPSPISPSVSGEGETGAIYSSRHRPPPPPPSSRHQKLFGDDHEEGDDEEEAILEESEVPLDASGLYRRLTDEDILVPVNSSSKNNSSSNHERSPSLSSALSRVANEELALKVEDDDPVNNALSRLMGASMVAAQVQAAAVQAAAAAGLDHYDAAIRLPNLAVSRSFSIAEKSTDSVPLKKLSVDLIKTYKQINEVYYRKKRRSKENRQQQQQQGHQSQRNSRYLIETADGGVEEVIHTQQLSQSSASEIDLLYTNAAINATATGGTGALMPTAYYRLNNNTTYNHHHQPPLTVDQVVQMQTLTSKLGEMSIYNEGTSGDDIGGLSNFMGGFTPSSSFPQQQQHPRPRNNRLLQQQQPPPNFLTNTAASSRPSDFYNPHHHQQQQLLNLQQQQQAAVANYYQNQTAFIEAAAFAAATAGSSMQQQKSQQQSHPYASGNTYANAVDSDVLQNPPIYACEFFSILVLHVHFFYVLTTKEIS</sequence>
<feature type="region of interest" description="Disordered" evidence="1">
    <location>
        <begin position="159"/>
        <end position="181"/>
    </location>
</feature>
<feature type="compositionally biased region" description="Low complexity" evidence="1">
    <location>
        <begin position="160"/>
        <end position="169"/>
    </location>
</feature>
<feature type="compositionally biased region" description="Acidic residues" evidence="1">
    <location>
        <begin position="58"/>
        <end position="70"/>
    </location>
</feature>
<feature type="region of interest" description="Disordered" evidence="1">
    <location>
        <begin position="280"/>
        <end position="302"/>
    </location>
</feature>
<feature type="region of interest" description="Disordered" evidence="1">
    <location>
        <begin position="43"/>
        <end position="140"/>
    </location>
</feature>
<dbReference type="Proteomes" id="UP000274504">
    <property type="component" value="Unassembled WGS sequence"/>
</dbReference>
<evidence type="ECO:0000256" key="1">
    <source>
        <dbReference type="SAM" id="MobiDB-lite"/>
    </source>
</evidence>
<feature type="compositionally biased region" description="Acidic residues" evidence="1">
    <location>
        <begin position="122"/>
        <end position="139"/>
    </location>
</feature>
<accession>A0A0R3SKC5</accession>
<reference evidence="2 3" key="2">
    <citation type="submission" date="2018-11" db="EMBL/GenBank/DDBJ databases">
        <authorList>
            <consortium name="Pathogen Informatics"/>
        </authorList>
    </citation>
    <scope>NUCLEOTIDE SEQUENCE [LARGE SCALE GENOMIC DNA]</scope>
</reference>
<dbReference type="EMBL" id="UYSG01002729">
    <property type="protein sequence ID" value="VDL57706.1"/>
    <property type="molecule type" value="Genomic_DNA"/>
</dbReference>
<feature type="compositionally biased region" description="Polar residues" evidence="1">
    <location>
        <begin position="442"/>
        <end position="452"/>
    </location>
</feature>
<reference evidence="4" key="1">
    <citation type="submission" date="2017-02" db="UniProtKB">
        <authorList>
            <consortium name="WormBaseParasite"/>
        </authorList>
    </citation>
    <scope>IDENTIFICATION</scope>
</reference>
<dbReference type="WBParaSite" id="HDID_0000539001-mRNA-1">
    <property type="protein sequence ID" value="HDID_0000539001-mRNA-1"/>
    <property type="gene ID" value="HDID_0000539001"/>
</dbReference>
<proteinExistence type="predicted"/>
<dbReference type="STRING" id="6216.A0A0R3SKC5"/>
<gene>
    <name evidence="2" type="ORF">HDID_LOCUS5388</name>
</gene>
<organism evidence="4">
    <name type="scientific">Hymenolepis diminuta</name>
    <name type="common">Rat tapeworm</name>
    <dbReference type="NCBI Taxonomy" id="6216"/>
    <lineage>
        <taxon>Eukaryota</taxon>
        <taxon>Metazoa</taxon>
        <taxon>Spiralia</taxon>
        <taxon>Lophotrochozoa</taxon>
        <taxon>Platyhelminthes</taxon>
        <taxon>Cestoda</taxon>
        <taxon>Eucestoda</taxon>
        <taxon>Cyclophyllidea</taxon>
        <taxon>Hymenolepididae</taxon>
        <taxon>Hymenolepis</taxon>
    </lineage>
</organism>
<feature type="region of interest" description="Disordered" evidence="1">
    <location>
        <begin position="392"/>
        <end position="464"/>
    </location>
</feature>
<name>A0A0R3SKC5_HYMDI</name>
<evidence type="ECO:0000313" key="2">
    <source>
        <dbReference type="EMBL" id="VDL57706.1"/>
    </source>
</evidence>
<evidence type="ECO:0000313" key="3">
    <source>
        <dbReference type="Proteomes" id="UP000274504"/>
    </source>
</evidence>